<dbReference type="InterPro" id="IPR029008">
    <property type="entry name" value="EMC6-like"/>
</dbReference>
<comment type="subcellular location">
    <subcellularLocation>
        <location evidence="1">Endoplasmic reticulum membrane</location>
        <topology evidence="1">Multi-pass membrane protein</topology>
    </subcellularLocation>
</comment>
<accession>A0A9Q0I6H2</accession>
<evidence type="ECO:0000256" key="8">
    <source>
        <dbReference type="SAM" id="Phobius"/>
    </source>
</evidence>
<dbReference type="GO" id="GO:0097250">
    <property type="term" value="P:mitochondrial respirasome assembly"/>
    <property type="evidence" value="ECO:0007669"/>
    <property type="project" value="InterPro"/>
</dbReference>
<evidence type="ECO:0000256" key="5">
    <source>
        <dbReference type="ARBA" id="ARBA00022989"/>
    </source>
</evidence>
<evidence type="ECO:0000256" key="6">
    <source>
        <dbReference type="ARBA" id="ARBA00023136"/>
    </source>
</evidence>
<dbReference type="OrthoDB" id="286395at2759"/>
<evidence type="ECO:0000256" key="4">
    <source>
        <dbReference type="ARBA" id="ARBA00022824"/>
    </source>
</evidence>
<feature type="transmembrane region" description="Helical" evidence="8">
    <location>
        <begin position="195"/>
        <end position="213"/>
    </location>
</feature>
<dbReference type="Proteomes" id="UP001148018">
    <property type="component" value="Unassembled WGS sequence"/>
</dbReference>
<evidence type="ECO:0000256" key="2">
    <source>
        <dbReference type="ARBA" id="ARBA00009436"/>
    </source>
</evidence>
<feature type="transmembrane region" description="Helical" evidence="8">
    <location>
        <begin position="219"/>
        <end position="237"/>
    </location>
</feature>
<dbReference type="PANTHER" id="PTHR12906">
    <property type="entry name" value="PROTEIN C20ORF24 RAB5-INTERACTING PROTEIN"/>
    <property type="match status" value="1"/>
</dbReference>
<protein>
    <recommendedName>
        <fullName evidence="11">RAB5 interacting factor</fullName>
    </recommendedName>
</protein>
<keyword evidence="4" id="KW-0256">Endoplasmic reticulum</keyword>
<evidence type="ECO:0000256" key="7">
    <source>
        <dbReference type="SAM" id="MobiDB-lite"/>
    </source>
</evidence>
<name>A0A9Q0I6H2_9TELE</name>
<proteinExistence type="inferred from homology"/>
<dbReference type="AlphaFoldDB" id="A0A9Q0I6H2"/>
<dbReference type="GO" id="GO:0005739">
    <property type="term" value="C:mitochondrion"/>
    <property type="evidence" value="ECO:0007669"/>
    <property type="project" value="GOC"/>
</dbReference>
<sequence length="280" mass="30669">MSPREAWSHVSQLTIHTTRGTDPTPPVCGVPSPGTLTDRSYLNRWFSLSLSSHSGPQVIVRRLPESQEAALRRPLATQATPSSGHAGSVTSSRSSTQDKPCTCIQIESHVKMSLSPFTAGLVVHGEATSQFVIGWLIRGLNSLALAQNVPDCDLSPRSLMTSGSKRKEDLLLNGGAKRSAWGKALSSTSDEFLDVIYWIRQIIAILLGVIWGVAPLKGFLGIAIFCVINAGVLYVYFSSFQQIDEEEYGGTWELTKEGFMTSFALFLVVWIIFYTALHYD</sequence>
<keyword evidence="10" id="KW-1185">Reference proteome</keyword>
<comment type="similarity">
    <text evidence="2">Belongs to the EMC6 family.</text>
</comment>
<keyword evidence="3 8" id="KW-0812">Transmembrane</keyword>
<dbReference type="GO" id="GO:0005789">
    <property type="term" value="C:endoplasmic reticulum membrane"/>
    <property type="evidence" value="ECO:0007669"/>
    <property type="project" value="UniProtKB-SubCell"/>
</dbReference>
<keyword evidence="5 8" id="KW-1133">Transmembrane helix</keyword>
<comment type="caution">
    <text evidence="9">The sequence shown here is derived from an EMBL/GenBank/DDBJ whole genome shotgun (WGS) entry which is preliminary data.</text>
</comment>
<organism evidence="9 10">
    <name type="scientific">Muraenolepis orangiensis</name>
    <name type="common">Patagonian moray cod</name>
    <dbReference type="NCBI Taxonomy" id="630683"/>
    <lineage>
        <taxon>Eukaryota</taxon>
        <taxon>Metazoa</taxon>
        <taxon>Chordata</taxon>
        <taxon>Craniata</taxon>
        <taxon>Vertebrata</taxon>
        <taxon>Euteleostomi</taxon>
        <taxon>Actinopterygii</taxon>
        <taxon>Neopterygii</taxon>
        <taxon>Teleostei</taxon>
        <taxon>Neoteleostei</taxon>
        <taxon>Acanthomorphata</taxon>
        <taxon>Zeiogadaria</taxon>
        <taxon>Gadariae</taxon>
        <taxon>Gadiformes</taxon>
        <taxon>Muraenolepidoidei</taxon>
        <taxon>Muraenolepididae</taxon>
        <taxon>Muraenolepis</taxon>
    </lineage>
</organism>
<gene>
    <name evidence="9" type="ORF">NHX12_013515</name>
</gene>
<evidence type="ECO:0000313" key="10">
    <source>
        <dbReference type="Proteomes" id="UP001148018"/>
    </source>
</evidence>
<keyword evidence="6 8" id="KW-0472">Membrane</keyword>
<evidence type="ECO:0008006" key="11">
    <source>
        <dbReference type="Google" id="ProtNLM"/>
    </source>
</evidence>
<dbReference type="InterPro" id="IPR010742">
    <property type="entry name" value="RCAF1"/>
</dbReference>
<dbReference type="EMBL" id="JANIIK010000117">
    <property type="protein sequence ID" value="KAJ3587125.1"/>
    <property type="molecule type" value="Genomic_DNA"/>
</dbReference>
<evidence type="ECO:0000256" key="3">
    <source>
        <dbReference type="ARBA" id="ARBA00022692"/>
    </source>
</evidence>
<reference evidence="9" key="1">
    <citation type="submission" date="2022-07" db="EMBL/GenBank/DDBJ databases">
        <title>Chromosome-level genome of Muraenolepis orangiensis.</title>
        <authorList>
            <person name="Kim J."/>
        </authorList>
    </citation>
    <scope>NUCLEOTIDE SEQUENCE</scope>
    <source>
        <strain evidence="9">KU_S4_2022</strain>
        <tissue evidence="9">Muscle</tissue>
    </source>
</reference>
<dbReference type="Pfam" id="PF07019">
    <property type="entry name" value="EMC6"/>
    <property type="match status" value="1"/>
</dbReference>
<evidence type="ECO:0000256" key="1">
    <source>
        <dbReference type="ARBA" id="ARBA00004477"/>
    </source>
</evidence>
<evidence type="ECO:0000313" key="9">
    <source>
        <dbReference type="EMBL" id="KAJ3587125.1"/>
    </source>
</evidence>
<feature type="region of interest" description="Disordered" evidence="7">
    <location>
        <begin position="74"/>
        <end position="98"/>
    </location>
</feature>
<feature type="region of interest" description="Disordered" evidence="7">
    <location>
        <begin position="1"/>
        <end position="26"/>
    </location>
</feature>
<dbReference type="PANTHER" id="PTHR12906:SF0">
    <property type="entry name" value="GEL COMPLEX SUBUNIT OPTI"/>
    <property type="match status" value="1"/>
</dbReference>
<feature type="compositionally biased region" description="Polar residues" evidence="7">
    <location>
        <begin position="9"/>
        <end position="21"/>
    </location>
</feature>
<feature type="compositionally biased region" description="Polar residues" evidence="7">
    <location>
        <begin position="77"/>
        <end position="98"/>
    </location>
</feature>
<feature type="transmembrane region" description="Helical" evidence="8">
    <location>
        <begin position="258"/>
        <end position="277"/>
    </location>
</feature>